<gene>
    <name evidence="7" type="primary">LOC111083557</name>
</gene>
<dbReference type="InterPro" id="IPR013087">
    <property type="entry name" value="Znf_C2H2_type"/>
</dbReference>
<dbReference type="GeneID" id="111083557"/>
<evidence type="ECO:0000256" key="1">
    <source>
        <dbReference type="ARBA" id="ARBA00022723"/>
    </source>
</evidence>
<dbReference type="PANTHER" id="PTHR23235">
    <property type="entry name" value="KRUEPPEL-LIKE TRANSCRIPTION FACTOR"/>
    <property type="match status" value="1"/>
</dbReference>
<dbReference type="PROSITE" id="PS00028">
    <property type="entry name" value="ZINC_FINGER_C2H2_1"/>
    <property type="match status" value="1"/>
</dbReference>
<evidence type="ECO:0000313" key="6">
    <source>
        <dbReference type="Proteomes" id="UP000694941"/>
    </source>
</evidence>
<dbReference type="RefSeq" id="XP_022235855.1">
    <property type="nucleotide sequence ID" value="XM_022380147.1"/>
</dbReference>
<keyword evidence="1" id="KW-0479">Metal-binding</keyword>
<evidence type="ECO:0000259" key="5">
    <source>
        <dbReference type="PROSITE" id="PS50157"/>
    </source>
</evidence>
<organism evidence="6 7">
    <name type="scientific">Limulus polyphemus</name>
    <name type="common">Atlantic horseshoe crab</name>
    <dbReference type="NCBI Taxonomy" id="6850"/>
    <lineage>
        <taxon>Eukaryota</taxon>
        <taxon>Metazoa</taxon>
        <taxon>Ecdysozoa</taxon>
        <taxon>Arthropoda</taxon>
        <taxon>Chelicerata</taxon>
        <taxon>Merostomata</taxon>
        <taxon>Xiphosura</taxon>
        <taxon>Limulidae</taxon>
        <taxon>Limulus</taxon>
    </lineage>
</organism>
<keyword evidence="2 4" id="KW-0863">Zinc-finger</keyword>
<dbReference type="InterPro" id="IPR036236">
    <property type="entry name" value="Znf_C2H2_sf"/>
</dbReference>
<feature type="domain" description="C2H2-type" evidence="5">
    <location>
        <begin position="102"/>
        <end position="131"/>
    </location>
</feature>
<evidence type="ECO:0000256" key="2">
    <source>
        <dbReference type="ARBA" id="ARBA00022771"/>
    </source>
</evidence>
<evidence type="ECO:0000313" key="7">
    <source>
        <dbReference type="RefSeq" id="XP_022235855.1"/>
    </source>
</evidence>
<keyword evidence="6" id="KW-1185">Reference proteome</keyword>
<evidence type="ECO:0000256" key="4">
    <source>
        <dbReference type="PROSITE-ProRule" id="PRU00042"/>
    </source>
</evidence>
<dbReference type="PANTHER" id="PTHR23235:SF48">
    <property type="entry name" value="KRUEPPEL-LIKE FACTOR 3"/>
    <property type="match status" value="1"/>
</dbReference>
<feature type="non-terminal residue" evidence="7">
    <location>
        <position position="133"/>
    </location>
</feature>
<dbReference type="SUPFAM" id="SSF57667">
    <property type="entry name" value="beta-beta-alpha zinc fingers"/>
    <property type="match status" value="1"/>
</dbReference>
<keyword evidence="3" id="KW-0862">Zinc</keyword>
<name>A0ABM1RWV0_LIMPO</name>
<dbReference type="Gene3D" id="3.30.160.60">
    <property type="entry name" value="Classic Zinc Finger"/>
    <property type="match status" value="1"/>
</dbReference>
<reference evidence="7" key="1">
    <citation type="submission" date="2025-08" db="UniProtKB">
        <authorList>
            <consortium name="RefSeq"/>
        </authorList>
    </citation>
    <scope>IDENTIFICATION</scope>
    <source>
        <tissue evidence="7">Muscle</tissue>
    </source>
</reference>
<dbReference type="PROSITE" id="PS50157">
    <property type="entry name" value="ZINC_FINGER_C2H2_2"/>
    <property type="match status" value="1"/>
</dbReference>
<accession>A0ABM1RWV0</accession>
<evidence type="ECO:0000256" key="3">
    <source>
        <dbReference type="ARBA" id="ARBA00022833"/>
    </source>
</evidence>
<protein>
    <submittedName>
        <fullName evidence="7">Krueppel-like factor 7</fullName>
    </submittedName>
</protein>
<proteinExistence type="predicted"/>
<sequence length="133" mass="14412">MDTINRSGLLSLQRIKEASLALTNQLPKRSAMSAPSGVNGMLQNGVLAHSRTSHSTVTPIQVSVSSLLGPASMMNSPSFVNGASPISCSDMYSESLRRRKVHKCDFDGCEKVYTKSSHLKAHKRTHTGRSVVR</sequence>
<dbReference type="Proteomes" id="UP000694941">
    <property type="component" value="Unplaced"/>
</dbReference>